<dbReference type="InterPro" id="IPR003583">
    <property type="entry name" value="Hlx-hairpin-Hlx_DNA-bd_motif"/>
</dbReference>
<dbReference type="InterPro" id="IPR004509">
    <property type="entry name" value="Competence_ComEA_HhH"/>
</dbReference>
<dbReference type="Gene3D" id="1.10.150.310">
    <property type="entry name" value="Tex RuvX-like domain-like"/>
    <property type="match status" value="1"/>
</dbReference>
<dbReference type="InterPro" id="IPR010994">
    <property type="entry name" value="RuvA_2-like"/>
</dbReference>
<name>A0A0R2B869_9LACO</name>
<keyword evidence="3" id="KW-0238">DNA-binding</keyword>
<protein>
    <submittedName>
        <fullName evidence="3">DNA uptake protein-like DNA-binding protein</fullName>
    </submittedName>
</protein>
<dbReference type="EMBL" id="AYZQ01000001">
    <property type="protein sequence ID" value="KRM72553.1"/>
    <property type="molecule type" value="Genomic_DNA"/>
</dbReference>
<feature type="domain" description="Helix-hairpin-helix DNA-binding motif class 1" evidence="2">
    <location>
        <begin position="152"/>
        <end position="171"/>
    </location>
</feature>
<proteinExistence type="predicted"/>
<dbReference type="GO" id="GO:0015628">
    <property type="term" value="P:protein secretion by the type II secretion system"/>
    <property type="evidence" value="ECO:0007669"/>
    <property type="project" value="TreeGrafter"/>
</dbReference>
<dbReference type="PANTHER" id="PTHR21180:SF32">
    <property type="entry name" value="ENDONUCLEASE_EXONUCLEASE_PHOSPHATASE FAMILY DOMAIN-CONTAINING PROTEIN 1"/>
    <property type="match status" value="1"/>
</dbReference>
<comment type="caution">
    <text evidence="3">The sequence shown here is derived from an EMBL/GenBank/DDBJ whole genome shotgun (WGS) entry which is preliminary data.</text>
</comment>
<dbReference type="Gene3D" id="3.10.560.10">
    <property type="entry name" value="Outer membrane lipoprotein wza domain like"/>
    <property type="match status" value="1"/>
</dbReference>
<keyword evidence="4" id="KW-1185">Reference proteome</keyword>
<dbReference type="GO" id="GO:0015627">
    <property type="term" value="C:type II protein secretion system complex"/>
    <property type="evidence" value="ECO:0007669"/>
    <property type="project" value="TreeGrafter"/>
</dbReference>
<dbReference type="Pfam" id="PF12836">
    <property type="entry name" value="HHH_3"/>
    <property type="match status" value="1"/>
</dbReference>
<dbReference type="PANTHER" id="PTHR21180">
    <property type="entry name" value="ENDONUCLEASE/EXONUCLEASE/PHOSPHATASE FAMILY DOMAIN-CONTAINING PROTEIN 1"/>
    <property type="match status" value="1"/>
</dbReference>
<keyword evidence="1" id="KW-1133">Transmembrane helix</keyword>
<evidence type="ECO:0000259" key="2">
    <source>
        <dbReference type="SMART" id="SM00278"/>
    </source>
</evidence>
<dbReference type="GO" id="GO:0003677">
    <property type="term" value="F:DNA binding"/>
    <property type="evidence" value="ECO:0007669"/>
    <property type="project" value="UniProtKB-KW"/>
</dbReference>
<dbReference type="OrthoDB" id="9790239at2"/>
<accession>A0A0R2B869</accession>
<dbReference type="RefSeq" id="WP_057893579.1">
    <property type="nucleotide sequence ID" value="NZ_AYZQ01000001.1"/>
</dbReference>
<gene>
    <name evidence="3" type="ORF">FC34_GL000260</name>
</gene>
<dbReference type="SUPFAM" id="SSF47781">
    <property type="entry name" value="RuvA domain 2-like"/>
    <property type="match status" value="1"/>
</dbReference>
<dbReference type="PATRIC" id="fig|1423727.3.peg.263"/>
<dbReference type="SMART" id="SM00278">
    <property type="entry name" value="HhH1"/>
    <property type="match status" value="2"/>
</dbReference>
<dbReference type="InterPro" id="IPR019554">
    <property type="entry name" value="Soluble_ligand-bd"/>
</dbReference>
<evidence type="ECO:0000256" key="1">
    <source>
        <dbReference type="SAM" id="Phobius"/>
    </source>
</evidence>
<feature type="transmembrane region" description="Helical" evidence="1">
    <location>
        <begin position="12"/>
        <end position="29"/>
    </location>
</feature>
<dbReference type="InterPro" id="IPR051675">
    <property type="entry name" value="Endo/Exo/Phosphatase_dom_1"/>
</dbReference>
<reference evidence="3 4" key="1">
    <citation type="journal article" date="2015" name="Genome Announc.">
        <title>Expanding the biotechnology potential of lactobacilli through comparative genomics of 213 strains and associated genera.</title>
        <authorList>
            <person name="Sun Z."/>
            <person name="Harris H.M."/>
            <person name="McCann A."/>
            <person name="Guo C."/>
            <person name="Argimon S."/>
            <person name="Zhang W."/>
            <person name="Yang X."/>
            <person name="Jeffery I.B."/>
            <person name="Cooney J.C."/>
            <person name="Kagawa T.F."/>
            <person name="Liu W."/>
            <person name="Song Y."/>
            <person name="Salvetti E."/>
            <person name="Wrobel A."/>
            <person name="Rasinkangas P."/>
            <person name="Parkhill J."/>
            <person name="Rea M.C."/>
            <person name="O'Sullivan O."/>
            <person name="Ritari J."/>
            <person name="Douillard F.P."/>
            <person name="Paul Ross R."/>
            <person name="Yang R."/>
            <person name="Briner A.E."/>
            <person name="Felis G.E."/>
            <person name="de Vos W.M."/>
            <person name="Barrangou R."/>
            <person name="Klaenhammer T.R."/>
            <person name="Caufield P.W."/>
            <person name="Cui Y."/>
            <person name="Zhang H."/>
            <person name="O'Toole P.W."/>
        </authorList>
    </citation>
    <scope>NUCLEOTIDE SEQUENCE [LARGE SCALE GENOMIC DNA]</scope>
    <source>
        <strain evidence="3 4">DSM 23927</strain>
    </source>
</reference>
<dbReference type="GO" id="GO:0006281">
    <property type="term" value="P:DNA repair"/>
    <property type="evidence" value="ECO:0007669"/>
    <property type="project" value="InterPro"/>
</dbReference>
<feature type="domain" description="Helix-hairpin-helix DNA-binding motif class 1" evidence="2">
    <location>
        <begin position="182"/>
        <end position="201"/>
    </location>
</feature>
<dbReference type="Pfam" id="PF10531">
    <property type="entry name" value="SLBB"/>
    <property type="match status" value="1"/>
</dbReference>
<evidence type="ECO:0000313" key="3">
    <source>
        <dbReference type="EMBL" id="KRM72553.1"/>
    </source>
</evidence>
<dbReference type="NCBIfam" id="TIGR00426">
    <property type="entry name" value="competence protein ComEA helix-hairpin-helix repeat region"/>
    <property type="match status" value="1"/>
</dbReference>
<organism evidence="3 4">
    <name type="scientific">Lacticaseibacillus brantae DSM 23927</name>
    <dbReference type="NCBI Taxonomy" id="1423727"/>
    <lineage>
        <taxon>Bacteria</taxon>
        <taxon>Bacillati</taxon>
        <taxon>Bacillota</taxon>
        <taxon>Bacilli</taxon>
        <taxon>Lactobacillales</taxon>
        <taxon>Lactobacillaceae</taxon>
        <taxon>Lacticaseibacillus</taxon>
    </lineage>
</organism>
<sequence length="206" mass="21609">MDQIKVWVRQYWYLCILGVFGLGLGWWWFGRGNGPELAVGSPAVASVSQSMSSSQNSASSTTSKAGFVHLKGAVKKPGLYPVTESTRWDAVVKAAGGLLPDADLTQVNLAKIASDQETLNIPIIGQSSQASGQASVTSTSGGSINLNSATAEQLQTLSGVGPKKAQDIIAYRDAHGGFKTLDELKSVPGIGDKTFQKFAPQLTLGP</sequence>
<dbReference type="STRING" id="1423727.FC34_GL000260"/>
<keyword evidence="1" id="KW-0472">Membrane</keyword>
<evidence type="ECO:0000313" key="4">
    <source>
        <dbReference type="Proteomes" id="UP000051672"/>
    </source>
</evidence>
<dbReference type="Proteomes" id="UP000051672">
    <property type="component" value="Unassembled WGS sequence"/>
</dbReference>
<dbReference type="AlphaFoldDB" id="A0A0R2B869"/>
<keyword evidence="1" id="KW-0812">Transmembrane</keyword>